<evidence type="ECO:0000313" key="2">
    <source>
        <dbReference type="Proteomes" id="UP000050863"/>
    </source>
</evidence>
<accession>A0A0R3KPX0</accession>
<protein>
    <submittedName>
        <fullName evidence="1">Uncharacterized protein</fullName>
    </submittedName>
</protein>
<proteinExistence type="predicted"/>
<organism evidence="1 2">
    <name type="scientific">Bradyrhizobium jicamae</name>
    <dbReference type="NCBI Taxonomy" id="280332"/>
    <lineage>
        <taxon>Bacteria</taxon>
        <taxon>Pseudomonadati</taxon>
        <taxon>Pseudomonadota</taxon>
        <taxon>Alphaproteobacteria</taxon>
        <taxon>Hyphomicrobiales</taxon>
        <taxon>Nitrobacteraceae</taxon>
        <taxon>Bradyrhizobium</taxon>
    </lineage>
</organism>
<dbReference type="EMBL" id="LLXZ01000216">
    <property type="protein sequence ID" value="KRQ94511.1"/>
    <property type="molecule type" value="Genomic_DNA"/>
</dbReference>
<evidence type="ECO:0000313" key="1">
    <source>
        <dbReference type="EMBL" id="KRQ94511.1"/>
    </source>
</evidence>
<keyword evidence="2" id="KW-1185">Reference proteome</keyword>
<dbReference type="Proteomes" id="UP000050863">
    <property type="component" value="Unassembled WGS sequence"/>
</dbReference>
<comment type="caution">
    <text evidence="1">The sequence shown here is derived from an EMBL/GenBank/DDBJ whole genome shotgun (WGS) entry which is preliminary data.</text>
</comment>
<gene>
    <name evidence="1" type="ORF">CQ12_37465</name>
</gene>
<name>A0A0R3KPX0_9BRAD</name>
<dbReference type="AlphaFoldDB" id="A0A0R3KPX0"/>
<reference evidence="1 2" key="1">
    <citation type="submission" date="2014-03" db="EMBL/GenBank/DDBJ databases">
        <title>Bradyrhizobium valentinum sp. nov., isolated from effective nodules of Lupinus mariae-josephae, a lupine endemic of basic-lime soils in Eastern Spain.</title>
        <authorList>
            <person name="Duran D."/>
            <person name="Rey L."/>
            <person name="Navarro A."/>
            <person name="Busquets A."/>
            <person name="Imperial J."/>
            <person name="Ruiz-Argueso T."/>
        </authorList>
    </citation>
    <scope>NUCLEOTIDE SEQUENCE [LARGE SCALE GENOMIC DNA]</scope>
    <source>
        <strain evidence="1 2">PAC68</strain>
    </source>
</reference>
<sequence length="65" mass="7114">METVRNAITESVLRLEVSRISDGVERWSSEDKARIVGEIVASGDSVCVAAPPQGLSLQQMFGWHN</sequence>